<reference evidence="1 2" key="1">
    <citation type="submission" date="2019-11" db="EMBL/GenBank/DDBJ databases">
        <title>Nocardia sp. nov. CT2-14 isolated from soil.</title>
        <authorList>
            <person name="Kanchanasin P."/>
            <person name="Tanasupawat S."/>
            <person name="Yuki M."/>
            <person name="Kudo T."/>
        </authorList>
    </citation>
    <scope>NUCLEOTIDE SEQUENCE [LARGE SCALE GENOMIC DNA]</scope>
    <source>
        <strain evidence="1 2">CT2-14</strain>
    </source>
</reference>
<dbReference type="RefSeq" id="WP_154791456.1">
    <property type="nucleotide sequence ID" value="NZ_WMBB01000019.1"/>
</dbReference>
<comment type="caution">
    <text evidence="1">The sequence shown here is derived from an EMBL/GenBank/DDBJ whole genome shotgun (WGS) entry which is preliminary data.</text>
</comment>
<keyword evidence="2" id="KW-1185">Reference proteome</keyword>
<protein>
    <submittedName>
        <fullName evidence="1">Uncharacterized protein</fullName>
    </submittedName>
</protein>
<dbReference type="EMBL" id="WMBB01000019">
    <property type="protein sequence ID" value="MTE17031.1"/>
    <property type="molecule type" value="Genomic_DNA"/>
</dbReference>
<name>A0A6I3L6B3_9NOCA</name>
<accession>A0A6I3L6B3</accession>
<sequence>MQRGLRCARVAIVFDGGPHWSYWARRALHLASQTWGGTGFVLVPHQQGRVAPALLRAVRAYDPDYVVTYRSELVDFEYFSPGALKLLAEDGSALTGVARWNALAGSHIDMAPTEIDEMARDQVAAVCSTYKLATAEVSSEDVQQYGHRAEDFPATVRMPGLAVDNCVQAPPSWGGLLGVAVASHAGSLDAPNPAAGEPELDDGNLAQLTRWLMGTGSLPPESLARRPLDGAGFSDLGRAWDYTTTGLTGVVRMRDSSESALVVVGDTAEDFALARLWQRTYMNGIWLPSALGTDRDDLPRAVLTGLDKIFSKARSGRGTVTVTSTSLPPEKLSEVLARFRVELSKHWGAGVDEIGEAVTAQELVWPRHNTMHLAIGEQFDDPISVPTEVDGSGTTTMLTPLPPPALENRVLAQHPELTWHVDIAWPDGRSVLGGGLTGHELLTPTGGLPVTLARSSRYGTSYPSKRYDFVPGGIPAVNRLPRPKLRDLSLADWVDAKLAQHDLTSRLSSAGHKAAQLERMYGDRQSVIDLFSGPLLPALRTMDAKGERSDDCYPKQEGVQIRAHYGVLNFSGFTTQAPQTSKEQIRQDLDKALRAGVIRRGLVLQCVVCTEIQFQPIDRIGQRWTCERCDAGNDLDQPAWKKPLQEPGWYYDLHPVGRQLLDQNGEVPLALASYLARTGGGGSTYQDLAEIELVRGRTAQVELDLFAYCDGVRIVGEAKSANHLSGNTGGERAKEIHKKCRAAVWLDADELVFATSEAEWKPGAEAGIRDAVAAFEWPPIGPPVIRMVAGLDFAGTVTSKVVLLQ</sequence>
<dbReference type="AlphaFoldDB" id="A0A6I3L6B3"/>
<evidence type="ECO:0000313" key="1">
    <source>
        <dbReference type="EMBL" id="MTE17031.1"/>
    </source>
</evidence>
<organism evidence="1 2">
    <name type="scientific">Nocardia aurantiaca</name>
    <dbReference type="NCBI Taxonomy" id="2675850"/>
    <lineage>
        <taxon>Bacteria</taxon>
        <taxon>Bacillati</taxon>
        <taxon>Actinomycetota</taxon>
        <taxon>Actinomycetes</taxon>
        <taxon>Mycobacteriales</taxon>
        <taxon>Nocardiaceae</taxon>
        <taxon>Nocardia</taxon>
    </lineage>
</organism>
<evidence type="ECO:0000313" key="2">
    <source>
        <dbReference type="Proteomes" id="UP000432464"/>
    </source>
</evidence>
<gene>
    <name evidence="1" type="ORF">GLP40_30365</name>
</gene>
<dbReference type="Proteomes" id="UP000432464">
    <property type="component" value="Unassembled WGS sequence"/>
</dbReference>
<proteinExistence type="predicted"/>